<dbReference type="OrthoDB" id="3521766at2"/>
<dbReference type="RefSeq" id="WP_007279079.1">
    <property type="nucleotide sequence ID" value="NZ_ABCK01000011.1"/>
</dbReference>
<evidence type="ECO:0000256" key="1">
    <source>
        <dbReference type="SAM" id="SignalP"/>
    </source>
</evidence>
<keyword evidence="3" id="KW-0645">Protease</keyword>
<comment type="caution">
    <text evidence="3">The sequence shown here is derived from an EMBL/GenBank/DDBJ whole genome shotgun (WGS) entry which is preliminary data.</text>
</comment>
<keyword evidence="4" id="KW-1185">Reference proteome</keyword>
<dbReference type="SUPFAM" id="SSF50494">
    <property type="entry name" value="Trypsin-like serine proteases"/>
    <property type="match status" value="1"/>
</dbReference>
<dbReference type="SMART" id="SM00228">
    <property type="entry name" value="PDZ"/>
    <property type="match status" value="1"/>
</dbReference>
<accession>A6DMI1</accession>
<gene>
    <name evidence="3" type="ORF">LNTAR_15917</name>
</gene>
<sequence length="304" mass="33798">MLKRLLLLMAFTVNCFAVATPPLVDENFLPILSKKTLPTQKSVFSLHLKDKQIALACAFTEGGFLITSLDKFEEGILIKDSKGSLFPVELIGTDRKSHLTVLRAPFKLTPLTYGSSKINTGKFLTAVNSSRAISFGIVSLAPYEAIQSNFYHSLRFTLEARPKILYVEPNSPEEEAGLKPGDIINSINGDLMFSGRDTLEKLRSLRINEKIQVDIIRKGKIFKTAYKPQKAKEYNTLPKRMVFQHDIPLAHNQHGGPICLINGEFVGISLAYATPSGSYSIKANECAKIARTLIRNRNENIANK</sequence>
<protein>
    <submittedName>
        <fullName evidence="3">Probable serine protease</fullName>
    </submittedName>
</protein>
<proteinExistence type="predicted"/>
<dbReference type="Gene3D" id="2.30.42.10">
    <property type="match status" value="1"/>
</dbReference>
<feature type="domain" description="PDZ" evidence="2">
    <location>
        <begin position="152"/>
        <end position="219"/>
    </location>
</feature>
<feature type="signal peptide" evidence="1">
    <location>
        <begin position="1"/>
        <end position="19"/>
    </location>
</feature>
<evidence type="ECO:0000313" key="3">
    <source>
        <dbReference type="EMBL" id="EDM27171.1"/>
    </source>
</evidence>
<dbReference type="GO" id="GO:0008233">
    <property type="term" value="F:peptidase activity"/>
    <property type="evidence" value="ECO:0007669"/>
    <property type="project" value="UniProtKB-KW"/>
</dbReference>
<dbReference type="InterPro" id="IPR036034">
    <property type="entry name" value="PDZ_sf"/>
</dbReference>
<evidence type="ECO:0000313" key="4">
    <source>
        <dbReference type="Proteomes" id="UP000004947"/>
    </source>
</evidence>
<feature type="chain" id="PRO_5002694546" evidence="1">
    <location>
        <begin position="20"/>
        <end position="304"/>
    </location>
</feature>
<keyword evidence="3" id="KW-0378">Hydrolase</keyword>
<dbReference type="Gene3D" id="2.40.10.120">
    <property type="match status" value="1"/>
</dbReference>
<dbReference type="STRING" id="313628.LNTAR_15917"/>
<dbReference type="GO" id="GO:0006508">
    <property type="term" value="P:proteolysis"/>
    <property type="evidence" value="ECO:0007669"/>
    <property type="project" value="UniProtKB-KW"/>
</dbReference>
<evidence type="ECO:0000259" key="2">
    <source>
        <dbReference type="SMART" id="SM00228"/>
    </source>
</evidence>
<keyword evidence="1" id="KW-0732">Signal</keyword>
<reference evidence="3 4" key="1">
    <citation type="journal article" date="2010" name="J. Bacteriol.">
        <title>Genome sequence of Lentisphaera araneosa HTCC2155T, the type species of the order Lentisphaerales in the phylum Lentisphaerae.</title>
        <authorList>
            <person name="Thrash J.C."/>
            <person name="Cho J.C."/>
            <person name="Vergin K.L."/>
            <person name="Morris R.M."/>
            <person name="Giovannoni S.J."/>
        </authorList>
    </citation>
    <scope>NUCLEOTIDE SEQUENCE [LARGE SCALE GENOMIC DNA]</scope>
    <source>
        <strain evidence="3 4">HTCC2155</strain>
    </source>
</reference>
<dbReference type="SUPFAM" id="SSF50156">
    <property type="entry name" value="PDZ domain-like"/>
    <property type="match status" value="1"/>
</dbReference>
<dbReference type="InterPro" id="IPR001478">
    <property type="entry name" value="PDZ"/>
</dbReference>
<dbReference type="EMBL" id="ABCK01000011">
    <property type="protein sequence ID" value="EDM27171.1"/>
    <property type="molecule type" value="Genomic_DNA"/>
</dbReference>
<organism evidence="3 4">
    <name type="scientific">Lentisphaera araneosa HTCC2155</name>
    <dbReference type="NCBI Taxonomy" id="313628"/>
    <lineage>
        <taxon>Bacteria</taxon>
        <taxon>Pseudomonadati</taxon>
        <taxon>Lentisphaerota</taxon>
        <taxon>Lentisphaeria</taxon>
        <taxon>Lentisphaerales</taxon>
        <taxon>Lentisphaeraceae</taxon>
        <taxon>Lentisphaera</taxon>
    </lineage>
</organism>
<dbReference type="AlphaFoldDB" id="A6DMI1"/>
<name>A6DMI1_9BACT</name>
<dbReference type="Pfam" id="PF13180">
    <property type="entry name" value="PDZ_2"/>
    <property type="match status" value="1"/>
</dbReference>
<dbReference type="Proteomes" id="UP000004947">
    <property type="component" value="Unassembled WGS sequence"/>
</dbReference>
<dbReference type="InterPro" id="IPR009003">
    <property type="entry name" value="Peptidase_S1_PA"/>
</dbReference>
<dbReference type="eggNOG" id="COG0265">
    <property type="taxonomic scope" value="Bacteria"/>
</dbReference>